<keyword evidence="2 8" id="KW-0813">Transport</keyword>
<dbReference type="PANTHER" id="PTHR23130:SF199">
    <property type="entry name" value="CYTOCHROME B561 AND DOMON DOMAIN-CONTAINING PROTEIN"/>
    <property type="match status" value="1"/>
</dbReference>
<proteinExistence type="predicted"/>
<dbReference type="PANTHER" id="PTHR23130">
    <property type="entry name" value="CYTOCHROME B561 AND DOMON DOMAIN-CONTAINING PROTEIN"/>
    <property type="match status" value="1"/>
</dbReference>
<dbReference type="Pfam" id="PF04526">
    <property type="entry name" value="DUF568"/>
    <property type="match status" value="1"/>
</dbReference>
<dbReference type="EMBL" id="OZ021736">
    <property type="protein sequence ID" value="CAK9316197.1"/>
    <property type="molecule type" value="Genomic_DNA"/>
</dbReference>
<keyword evidence="14" id="KW-1185">Reference proteome</keyword>
<dbReference type="CDD" id="cd08760">
    <property type="entry name" value="Cyt_b561_FRRS1_like"/>
    <property type="match status" value="1"/>
</dbReference>
<sequence>MATKLQTFFISALILLSFSLSASAQICRTYNGFANDEVFAACVDHPVLNSFLHWTYNPSNSTLKIAFRRPSTTPNQWIAWAINPQSLAMFGSQALIAYQNSSGLPHVYTSSVDLPSPTMQQSSLSFDVPQLSATYTNNEMTIFATINLPPGLTTINQVWQEGPMIQGSPISHSLTGDNRRSLSTLDLLTGSSTTAVDSVLKRRNIHGVLNAVSWGTLMPMGAIFARYLKVFKAADPAWFYLHVACQTSAYAVGVAGWATGIKLGGESAAVQYTTHRNIGIALFVLGTLQVFALLLRPNKDHKYRIYWNIYHHSMGYSVIIMSIINVFEGLKILSPENKWRKAYTGVIIFLGAVAFVLELITWFIVIKRRRSNSNKFPHNINLHTAKVENRV</sequence>
<dbReference type="Proteomes" id="UP001642487">
    <property type="component" value="Chromosome 2"/>
</dbReference>
<evidence type="ECO:0000256" key="10">
    <source>
        <dbReference type="SAM" id="SignalP"/>
    </source>
</evidence>
<evidence type="ECO:0000256" key="7">
    <source>
        <dbReference type="ARBA" id="ARBA00023136"/>
    </source>
</evidence>
<keyword evidence="5 8" id="KW-0249">Electron transport</keyword>
<feature type="chain" id="PRO_5047121338" description="Cytochrome b561 and DOMON domain-containing protein" evidence="10">
    <location>
        <begin position="25"/>
        <end position="391"/>
    </location>
</feature>
<protein>
    <recommendedName>
        <fullName evidence="8">Cytochrome b561 and DOMON domain-containing protein</fullName>
    </recommendedName>
</protein>
<feature type="transmembrane region" description="Helical" evidence="9">
    <location>
        <begin position="207"/>
        <end position="225"/>
    </location>
</feature>
<evidence type="ECO:0000259" key="11">
    <source>
        <dbReference type="PROSITE" id="PS50836"/>
    </source>
</evidence>
<feature type="transmembrane region" description="Helical" evidence="9">
    <location>
        <begin position="347"/>
        <end position="366"/>
    </location>
</feature>
<evidence type="ECO:0000313" key="14">
    <source>
        <dbReference type="Proteomes" id="UP001642487"/>
    </source>
</evidence>
<feature type="transmembrane region" description="Helical" evidence="9">
    <location>
        <begin position="237"/>
        <end position="258"/>
    </location>
</feature>
<dbReference type="PROSITE" id="PS50836">
    <property type="entry name" value="DOMON"/>
    <property type="match status" value="1"/>
</dbReference>
<evidence type="ECO:0000256" key="8">
    <source>
        <dbReference type="PIRNR" id="PIRNR037471"/>
    </source>
</evidence>
<dbReference type="PIRSF" id="PIRSF037471">
    <property type="entry name" value="UCP037471"/>
    <property type="match status" value="1"/>
</dbReference>
<dbReference type="Pfam" id="PF03188">
    <property type="entry name" value="Cytochrom_B561"/>
    <property type="match status" value="1"/>
</dbReference>
<evidence type="ECO:0000256" key="9">
    <source>
        <dbReference type="SAM" id="Phobius"/>
    </source>
</evidence>
<dbReference type="Gene3D" id="1.20.120.1770">
    <property type="match status" value="1"/>
</dbReference>
<feature type="transmembrane region" description="Helical" evidence="9">
    <location>
        <begin position="278"/>
        <end position="295"/>
    </location>
</feature>
<evidence type="ECO:0000259" key="12">
    <source>
        <dbReference type="PROSITE" id="PS50939"/>
    </source>
</evidence>
<reference evidence="13 14" key="1">
    <citation type="submission" date="2024-03" db="EMBL/GenBank/DDBJ databases">
        <authorList>
            <person name="Gkanogiannis A."/>
            <person name="Becerra Lopez-Lavalle L."/>
        </authorList>
    </citation>
    <scope>NUCLEOTIDE SEQUENCE [LARGE SCALE GENOMIC DNA]</scope>
</reference>
<organism evidence="13 14">
    <name type="scientific">Citrullus colocynthis</name>
    <name type="common">colocynth</name>
    <dbReference type="NCBI Taxonomy" id="252529"/>
    <lineage>
        <taxon>Eukaryota</taxon>
        <taxon>Viridiplantae</taxon>
        <taxon>Streptophyta</taxon>
        <taxon>Embryophyta</taxon>
        <taxon>Tracheophyta</taxon>
        <taxon>Spermatophyta</taxon>
        <taxon>Magnoliopsida</taxon>
        <taxon>eudicotyledons</taxon>
        <taxon>Gunneridae</taxon>
        <taxon>Pentapetalae</taxon>
        <taxon>rosids</taxon>
        <taxon>fabids</taxon>
        <taxon>Cucurbitales</taxon>
        <taxon>Cucurbitaceae</taxon>
        <taxon>Benincaseae</taxon>
        <taxon>Citrullus</taxon>
    </lineage>
</organism>
<keyword evidence="6 9" id="KW-1133">Transmembrane helix</keyword>
<evidence type="ECO:0000256" key="5">
    <source>
        <dbReference type="ARBA" id="ARBA00022982"/>
    </source>
</evidence>
<evidence type="ECO:0000256" key="1">
    <source>
        <dbReference type="ARBA" id="ARBA00004370"/>
    </source>
</evidence>
<evidence type="ECO:0000256" key="4">
    <source>
        <dbReference type="ARBA" id="ARBA00022729"/>
    </source>
</evidence>
<accession>A0ABP0Y8B4</accession>
<comment type="subcellular location">
    <subcellularLocation>
        <location evidence="1">Membrane</location>
    </subcellularLocation>
</comment>
<dbReference type="InterPro" id="IPR005018">
    <property type="entry name" value="DOMON_domain"/>
</dbReference>
<evidence type="ECO:0000313" key="13">
    <source>
        <dbReference type="EMBL" id="CAK9316197.1"/>
    </source>
</evidence>
<evidence type="ECO:0000256" key="6">
    <source>
        <dbReference type="ARBA" id="ARBA00022989"/>
    </source>
</evidence>
<feature type="signal peptide" evidence="10">
    <location>
        <begin position="1"/>
        <end position="24"/>
    </location>
</feature>
<keyword evidence="4 10" id="KW-0732">Signal</keyword>
<feature type="domain" description="Cytochrome b561" evidence="12">
    <location>
        <begin position="168"/>
        <end position="366"/>
    </location>
</feature>
<gene>
    <name evidence="13" type="ORF">CITCOLO1_LOCUS8048</name>
</gene>
<evidence type="ECO:0000256" key="2">
    <source>
        <dbReference type="ARBA" id="ARBA00022448"/>
    </source>
</evidence>
<dbReference type="PROSITE" id="PS50939">
    <property type="entry name" value="CYTOCHROME_B561"/>
    <property type="match status" value="1"/>
</dbReference>
<dbReference type="CDD" id="cd09629">
    <property type="entry name" value="DOMON_CIL1_like"/>
    <property type="match status" value="1"/>
</dbReference>
<dbReference type="SMART" id="SM00665">
    <property type="entry name" value="B561"/>
    <property type="match status" value="1"/>
</dbReference>
<keyword evidence="7 8" id="KW-0472">Membrane</keyword>
<keyword evidence="3 9" id="KW-0812">Transmembrane</keyword>
<comment type="cofactor">
    <cofactor evidence="8">
        <name>heme b</name>
        <dbReference type="ChEBI" id="CHEBI:60344"/>
    </cofactor>
    <text evidence="8">Binds 2 heme b groups non-covalently.</text>
</comment>
<dbReference type="InterPro" id="IPR017214">
    <property type="entry name" value="UCP037471"/>
</dbReference>
<feature type="transmembrane region" description="Helical" evidence="9">
    <location>
        <begin position="307"/>
        <end position="327"/>
    </location>
</feature>
<dbReference type="InterPro" id="IPR045265">
    <property type="entry name" value="AIR12_DOMON"/>
</dbReference>
<evidence type="ECO:0000256" key="3">
    <source>
        <dbReference type="ARBA" id="ARBA00022692"/>
    </source>
</evidence>
<feature type="domain" description="DOMON" evidence="11">
    <location>
        <begin position="48"/>
        <end position="162"/>
    </location>
</feature>
<dbReference type="InterPro" id="IPR006593">
    <property type="entry name" value="Cyt_b561/ferric_Rdtase_TM"/>
</dbReference>
<name>A0ABP0Y8B4_9ROSI</name>